<dbReference type="EMBL" id="JACSIT010000141">
    <property type="protein sequence ID" value="MBC6995854.1"/>
    <property type="molecule type" value="Genomic_DNA"/>
</dbReference>
<dbReference type="Gene3D" id="3.60.40.10">
    <property type="entry name" value="PPM-type phosphatase domain"/>
    <property type="match status" value="1"/>
</dbReference>
<evidence type="ECO:0000313" key="3">
    <source>
        <dbReference type="EMBL" id="MBC6995854.1"/>
    </source>
</evidence>
<dbReference type="InterPro" id="IPR029016">
    <property type="entry name" value="GAF-like_dom_sf"/>
</dbReference>
<dbReference type="PANTHER" id="PTHR43156:SF2">
    <property type="entry name" value="STAGE II SPORULATION PROTEIN E"/>
    <property type="match status" value="1"/>
</dbReference>
<keyword evidence="1" id="KW-0378">Hydrolase</keyword>
<dbReference type="InterPro" id="IPR052016">
    <property type="entry name" value="Bact_Sigma-Reg"/>
</dbReference>
<feature type="domain" description="PPM-type phosphatase" evidence="2">
    <location>
        <begin position="195"/>
        <end position="411"/>
    </location>
</feature>
<name>A0A923PQX8_9BACT</name>
<protein>
    <submittedName>
        <fullName evidence="3">SpoIIE family protein phosphatase</fullName>
    </submittedName>
</protein>
<accession>A0A923PQX8</accession>
<dbReference type="GO" id="GO:0016791">
    <property type="term" value="F:phosphatase activity"/>
    <property type="evidence" value="ECO:0007669"/>
    <property type="project" value="TreeGrafter"/>
</dbReference>
<dbReference type="AlphaFoldDB" id="A0A923PQX8"/>
<dbReference type="SUPFAM" id="SSF81606">
    <property type="entry name" value="PP2C-like"/>
    <property type="match status" value="1"/>
</dbReference>
<dbReference type="PANTHER" id="PTHR43156">
    <property type="entry name" value="STAGE II SPORULATION PROTEIN E-RELATED"/>
    <property type="match status" value="1"/>
</dbReference>
<dbReference type="Proteomes" id="UP000650081">
    <property type="component" value="Unassembled WGS sequence"/>
</dbReference>
<dbReference type="Gene3D" id="3.30.450.40">
    <property type="match status" value="1"/>
</dbReference>
<organism evidence="3 4">
    <name type="scientific">Neolewinella lacunae</name>
    <dbReference type="NCBI Taxonomy" id="1517758"/>
    <lineage>
        <taxon>Bacteria</taxon>
        <taxon>Pseudomonadati</taxon>
        <taxon>Bacteroidota</taxon>
        <taxon>Saprospiria</taxon>
        <taxon>Saprospirales</taxon>
        <taxon>Lewinellaceae</taxon>
        <taxon>Neolewinella</taxon>
    </lineage>
</organism>
<comment type="caution">
    <text evidence="3">The sequence shown here is derived from an EMBL/GenBank/DDBJ whole genome shotgun (WGS) entry which is preliminary data.</text>
</comment>
<evidence type="ECO:0000313" key="4">
    <source>
        <dbReference type="Proteomes" id="UP000650081"/>
    </source>
</evidence>
<sequence length="417" mass="47970">MTDQITRMNALERELHLRQLQVRRLLQITQAINNNVAVDDLFDMYRTFLHQELGVLEMALFVRDSQNDQRWLMATQIGMDDKPLPDFDLGAALARFTRPGLVNPKVHPFFANFVHVVPVLHKERPIAYILIGRFSEEEDMFERVQIITTITNVIAVAIENKRLFRRQLEQERLEADLDLGAKVQQMLIPEKYPHRDQYEISTIYKPKLGVGGDYIDYKEFEDGKLVFCIGDFTGKGVSAALLMANFQANFHTLIKKRTDLYDFVTEINTAVYQITRGERFVTFFVAEYDMHDHVLRYVNAGHPPPVLVSENGIKLLTEGTLVLGSIDVLPMLEVGTVQLPDEALVVTFTDGLTDLQNLAGETFDEQILYDFCRRQHGRSAAAFNRSLKTMLDDFRQQTEYPDDLTVLTCRIFRGLEE</sequence>
<dbReference type="RefSeq" id="WP_187467874.1">
    <property type="nucleotide sequence ID" value="NZ_JACSIT010000141.1"/>
</dbReference>
<reference evidence="3" key="1">
    <citation type="submission" date="2020-08" db="EMBL/GenBank/DDBJ databases">
        <title>Lewinella bacteria from marine environments.</title>
        <authorList>
            <person name="Zhong Y."/>
        </authorList>
    </citation>
    <scope>NUCLEOTIDE SEQUENCE</scope>
    <source>
        <strain evidence="3">KCTC 42187</strain>
    </source>
</reference>
<dbReference type="Pfam" id="PF07228">
    <property type="entry name" value="SpoIIE"/>
    <property type="match status" value="1"/>
</dbReference>
<gene>
    <name evidence="3" type="ORF">H9S92_16930</name>
</gene>
<keyword evidence="4" id="KW-1185">Reference proteome</keyword>
<proteinExistence type="predicted"/>
<evidence type="ECO:0000256" key="1">
    <source>
        <dbReference type="ARBA" id="ARBA00022801"/>
    </source>
</evidence>
<evidence type="ECO:0000259" key="2">
    <source>
        <dbReference type="SMART" id="SM00331"/>
    </source>
</evidence>
<dbReference type="SMART" id="SM00331">
    <property type="entry name" value="PP2C_SIG"/>
    <property type="match status" value="1"/>
</dbReference>
<dbReference type="InterPro" id="IPR001932">
    <property type="entry name" value="PPM-type_phosphatase-like_dom"/>
</dbReference>
<dbReference type="SUPFAM" id="SSF55781">
    <property type="entry name" value="GAF domain-like"/>
    <property type="match status" value="1"/>
</dbReference>
<dbReference type="InterPro" id="IPR036457">
    <property type="entry name" value="PPM-type-like_dom_sf"/>
</dbReference>